<protein>
    <submittedName>
        <fullName evidence="7">Cation efflux protein</fullName>
    </submittedName>
</protein>
<feature type="transmembrane region" description="Helical" evidence="5">
    <location>
        <begin position="23"/>
        <end position="41"/>
    </location>
</feature>
<reference evidence="7" key="2">
    <citation type="journal article" date="2014" name="ISME J.">
        <title>Microbial stratification in low pH oxic and suboxic macroscopic growths along an acid mine drainage.</title>
        <authorList>
            <person name="Mendez-Garcia C."/>
            <person name="Mesa V."/>
            <person name="Sprenger R.R."/>
            <person name="Richter M."/>
            <person name="Diez M.S."/>
            <person name="Solano J."/>
            <person name="Bargiela R."/>
            <person name="Golyshina O.V."/>
            <person name="Manteca A."/>
            <person name="Ramos J.L."/>
            <person name="Gallego J.R."/>
            <person name="Llorente I."/>
            <person name="Martins Dos Santos V.A."/>
            <person name="Jensen O.N."/>
            <person name="Pelaez A.I."/>
            <person name="Sanchez J."/>
            <person name="Ferrer M."/>
        </authorList>
    </citation>
    <scope>NUCLEOTIDE SEQUENCE</scope>
</reference>
<keyword evidence="4 5" id="KW-0472">Membrane</keyword>
<reference evidence="7" key="1">
    <citation type="submission" date="2013-08" db="EMBL/GenBank/DDBJ databases">
        <authorList>
            <person name="Mendez C."/>
            <person name="Richter M."/>
            <person name="Ferrer M."/>
            <person name="Sanchez J."/>
        </authorList>
    </citation>
    <scope>NUCLEOTIDE SEQUENCE</scope>
</reference>
<evidence type="ECO:0000256" key="5">
    <source>
        <dbReference type="SAM" id="Phobius"/>
    </source>
</evidence>
<dbReference type="InterPro" id="IPR050681">
    <property type="entry name" value="CDF/SLC30A"/>
</dbReference>
<dbReference type="GO" id="GO:0005886">
    <property type="term" value="C:plasma membrane"/>
    <property type="evidence" value="ECO:0007669"/>
    <property type="project" value="TreeGrafter"/>
</dbReference>
<feature type="domain" description="Cation efflux protein transmembrane" evidence="6">
    <location>
        <begin position="23"/>
        <end position="151"/>
    </location>
</feature>
<dbReference type="InterPro" id="IPR002524">
    <property type="entry name" value="Cation_efflux"/>
</dbReference>
<keyword evidence="3 5" id="KW-1133">Transmembrane helix</keyword>
<evidence type="ECO:0000313" key="7">
    <source>
        <dbReference type="EMBL" id="EQD33578.1"/>
    </source>
</evidence>
<accession>T0YKD7</accession>
<dbReference type="Pfam" id="PF01545">
    <property type="entry name" value="Cation_efflux"/>
    <property type="match status" value="1"/>
</dbReference>
<dbReference type="SUPFAM" id="SSF161111">
    <property type="entry name" value="Cation efflux protein transmembrane domain-like"/>
    <property type="match status" value="1"/>
</dbReference>
<feature type="transmembrane region" description="Helical" evidence="5">
    <location>
        <begin position="124"/>
        <end position="146"/>
    </location>
</feature>
<dbReference type="NCBIfam" id="TIGR01297">
    <property type="entry name" value="CDF"/>
    <property type="match status" value="1"/>
</dbReference>
<dbReference type="PANTHER" id="PTHR11562:SF17">
    <property type="entry name" value="RE54080P-RELATED"/>
    <property type="match status" value="1"/>
</dbReference>
<proteinExistence type="predicted"/>
<dbReference type="EMBL" id="AUZZ01009455">
    <property type="protein sequence ID" value="EQD33578.1"/>
    <property type="molecule type" value="Genomic_DNA"/>
</dbReference>
<dbReference type="Gene3D" id="1.20.1510.10">
    <property type="entry name" value="Cation efflux protein transmembrane domain"/>
    <property type="match status" value="1"/>
</dbReference>
<dbReference type="AlphaFoldDB" id="T0YKD7"/>
<gene>
    <name evidence="7" type="ORF">B2A_13078</name>
</gene>
<dbReference type="InterPro" id="IPR027469">
    <property type="entry name" value="Cation_efflux_TMD_sf"/>
</dbReference>
<evidence type="ECO:0000256" key="1">
    <source>
        <dbReference type="ARBA" id="ARBA00004141"/>
    </source>
</evidence>
<name>T0YKD7_9ZZZZ</name>
<dbReference type="PANTHER" id="PTHR11562">
    <property type="entry name" value="CATION EFFLUX PROTEIN/ ZINC TRANSPORTER"/>
    <property type="match status" value="1"/>
</dbReference>
<dbReference type="InterPro" id="IPR058533">
    <property type="entry name" value="Cation_efflux_TM"/>
</dbReference>
<comment type="subcellular location">
    <subcellularLocation>
        <location evidence="1">Membrane</location>
        <topology evidence="1">Multi-pass membrane protein</topology>
    </subcellularLocation>
</comment>
<feature type="non-terminal residue" evidence="7">
    <location>
        <position position="154"/>
    </location>
</feature>
<evidence type="ECO:0000256" key="4">
    <source>
        <dbReference type="ARBA" id="ARBA00023136"/>
    </source>
</evidence>
<dbReference type="GO" id="GO:0005385">
    <property type="term" value="F:zinc ion transmembrane transporter activity"/>
    <property type="evidence" value="ECO:0007669"/>
    <property type="project" value="TreeGrafter"/>
</dbReference>
<organism evidence="7">
    <name type="scientific">mine drainage metagenome</name>
    <dbReference type="NCBI Taxonomy" id="410659"/>
    <lineage>
        <taxon>unclassified sequences</taxon>
        <taxon>metagenomes</taxon>
        <taxon>ecological metagenomes</taxon>
    </lineage>
</organism>
<comment type="caution">
    <text evidence="7">The sequence shown here is derived from an EMBL/GenBank/DDBJ whole genome shotgun (WGS) entry which is preliminary data.</text>
</comment>
<evidence type="ECO:0000256" key="2">
    <source>
        <dbReference type="ARBA" id="ARBA00022692"/>
    </source>
</evidence>
<evidence type="ECO:0000256" key="3">
    <source>
        <dbReference type="ARBA" id="ARBA00022989"/>
    </source>
</evidence>
<keyword evidence="2 5" id="KW-0812">Transmembrane</keyword>
<evidence type="ECO:0000259" key="6">
    <source>
        <dbReference type="Pfam" id="PF01545"/>
    </source>
</evidence>
<sequence length="154" mass="15993">MSHAEPHGSDHSVAALPAASKRLFVSLGLTLVFGVVECAMAEWSHSLALLGDAGHMFTDSLGLVIATVGAWLARRPPSKHQTYGWGRAEVIAAAVNGLLMLALVAGLAILAVRRMLAARPAPVTGWVVLATGLGGLLLNLIVFRILNGGGRSLN</sequence>
<feature type="transmembrane region" description="Helical" evidence="5">
    <location>
        <begin position="93"/>
        <end position="112"/>
    </location>
</feature>